<dbReference type="EMBL" id="BMQK01000003">
    <property type="protein sequence ID" value="GGQ51065.1"/>
    <property type="molecule type" value="Genomic_DNA"/>
</dbReference>
<dbReference type="Proteomes" id="UP000620156">
    <property type="component" value="Unassembled WGS sequence"/>
</dbReference>
<evidence type="ECO:0000313" key="4">
    <source>
        <dbReference type="Proteomes" id="UP000620156"/>
    </source>
</evidence>
<dbReference type="AlphaFoldDB" id="A0A918BAE4"/>
<keyword evidence="2" id="KW-0472">Membrane</keyword>
<dbReference type="Pfam" id="PF07098">
    <property type="entry name" value="DUF1360"/>
    <property type="match status" value="1"/>
</dbReference>
<accession>A0A918BAE4</accession>
<reference evidence="3" key="2">
    <citation type="submission" date="2020-09" db="EMBL/GenBank/DDBJ databases">
        <authorList>
            <person name="Sun Q."/>
            <person name="Ohkuma M."/>
        </authorList>
    </citation>
    <scope>NUCLEOTIDE SEQUENCE</scope>
    <source>
        <strain evidence="3">JCM 3131</strain>
    </source>
</reference>
<keyword evidence="2" id="KW-1133">Transmembrane helix</keyword>
<evidence type="ECO:0000313" key="3">
    <source>
        <dbReference type="EMBL" id="GGQ51065.1"/>
    </source>
</evidence>
<dbReference type="InterPro" id="IPR010773">
    <property type="entry name" value="Mycophage_PG1_Gp7"/>
</dbReference>
<sequence length="175" mass="18813">MTDSDRLTGGDRPTDGDRPYDEHGRVPLGGYALLAGTFVSGVTLFALAARRRGVRLPDRVPPLDLALLGAATFKVSRLLTKDKITSFVRAPFTRRERDDKAGQVTDQPRGTGLQLAIGDLLTCPFCASAWAAGTLVAGYTAAPRATRLVCAGLGAITMADFLQYAYTWTEQHAEK</sequence>
<feature type="region of interest" description="Disordered" evidence="1">
    <location>
        <begin position="1"/>
        <end position="23"/>
    </location>
</feature>
<keyword evidence="2" id="KW-0812">Transmembrane</keyword>
<reference evidence="3" key="1">
    <citation type="journal article" date="2014" name="Int. J. Syst. Evol. Microbiol.">
        <title>Complete genome sequence of Corynebacterium casei LMG S-19264T (=DSM 44701T), isolated from a smear-ripened cheese.</title>
        <authorList>
            <consortium name="US DOE Joint Genome Institute (JGI-PGF)"/>
            <person name="Walter F."/>
            <person name="Albersmeier A."/>
            <person name="Kalinowski J."/>
            <person name="Ruckert C."/>
        </authorList>
    </citation>
    <scope>NUCLEOTIDE SEQUENCE</scope>
    <source>
        <strain evidence="3">JCM 3131</strain>
    </source>
</reference>
<proteinExistence type="predicted"/>
<dbReference type="RefSeq" id="WP_189216356.1">
    <property type="nucleotide sequence ID" value="NZ_BMQK01000003.1"/>
</dbReference>
<comment type="caution">
    <text evidence="3">The sequence shown here is derived from an EMBL/GenBank/DDBJ whole genome shotgun (WGS) entry which is preliminary data.</text>
</comment>
<organism evidence="3 4">
    <name type="scientific">Streptomyces ruber</name>
    <dbReference type="NCBI Taxonomy" id="83378"/>
    <lineage>
        <taxon>Bacteria</taxon>
        <taxon>Bacillati</taxon>
        <taxon>Actinomycetota</taxon>
        <taxon>Actinomycetes</taxon>
        <taxon>Kitasatosporales</taxon>
        <taxon>Streptomycetaceae</taxon>
        <taxon>Streptomyces</taxon>
    </lineage>
</organism>
<name>A0A918BAE4_9ACTN</name>
<protein>
    <submittedName>
        <fullName evidence="3">Membrane protein</fullName>
    </submittedName>
</protein>
<feature type="transmembrane region" description="Helical" evidence="2">
    <location>
        <begin position="28"/>
        <end position="49"/>
    </location>
</feature>
<gene>
    <name evidence="3" type="ORF">GCM10010145_20260</name>
</gene>
<evidence type="ECO:0000256" key="2">
    <source>
        <dbReference type="SAM" id="Phobius"/>
    </source>
</evidence>
<evidence type="ECO:0000256" key="1">
    <source>
        <dbReference type="SAM" id="MobiDB-lite"/>
    </source>
</evidence>
<keyword evidence="4" id="KW-1185">Reference proteome</keyword>